<comment type="cofactor">
    <cofactor evidence="1">
        <name>pyridoxal 5'-phosphate</name>
        <dbReference type="ChEBI" id="CHEBI:597326"/>
    </cofactor>
</comment>
<dbReference type="GO" id="GO:0030170">
    <property type="term" value="F:pyridoxal phosphate binding"/>
    <property type="evidence" value="ECO:0007669"/>
    <property type="project" value="InterPro"/>
</dbReference>
<protein>
    <submittedName>
        <fullName evidence="6">2-aminoadipate transaminase</fullName>
        <ecNumber evidence="6">2.6.1.39</ecNumber>
    </submittedName>
</protein>
<accession>A0A645G8E2</accession>
<dbReference type="EC" id="2.6.1.39" evidence="6"/>
<dbReference type="GO" id="GO:0047536">
    <property type="term" value="F:2-aminoadipate transaminase activity"/>
    <property type="evidence" value="ECO:0007669"/>
    <property type="project" value="UniProtKB-EC"/>
</dbReference>
<evidence type="ECO:0000313" key="6">
    <source>
        <dbReference type="EMBL" id="MPN23177.1"/>
    </source>
</evidence>
<dbReference type="PANTHER" id="PTHR42790:SF19">
    <property type="entry name" value="KYNURENINE_ALPHA-AMINOADIPATE AMINOTRANSFERASE, MITOCHONDRIAL"/>
    <property type="match status" value="1"/>
</dbReference>
<dbReference type="Pfam" id="PF00155">
    <property type="entry name" value="Aminotran_1_2"/>
    <property type="match status" value="1"/>
</dbReference>
<organism evidence="6">
    <name type="scientific">bioreactor metagenome</name>
    <dbReference type="NCBI Taxonomy" id="1076179"/>
    <lineage>
        <taxon>unclassified sequences</taxon>
        <taxon>metagenomes</taxon>
        <taxon>ecological metagenomes</taxon>
    </lineage>
</organism>
<evidence type="ECO:0000256" key="1">
    <source>
        <dbReference type="ARBA" id="ARBA00001933"/>
    </source>
</evidence>
<comment type="caution">
    <text evidence="6">The sequence shown here is derived from an EMBL/GenBank/DDBJ whole genome shotgun (WGS) entry which is preliminary data.</text>
</comment>
<dbReference type="Gene3D" id="3.90.1150.10">
    <property type="entry name" value="Aspartate Aminotransferase, domain 1"/>
    <property type="match status" value="1"/>
</dbReference>
<evidence type="ECO:0000256" key="4">
    <source>
        <dbReference type="ARBA" id="ARBA00022898"/>
    </source>
</evidence>
<keyword evidence="2 6" id="KW-0032">Aminotransferase</keyword>
<dbReference type="InterPro" id="IPR004839">
    <property type="entry name" value="Aminotransferase_I/II_large"/>
</dbReference>
<evidence type="ECO:0000256" key="3">
    <source>
        <dbReference type="ARBA" id="ARBA00022679"/>
    </source>
</evidence>
<keyword evidence="4" id="KW-0663">Pyridoxal phosphate</keyword>
<name>A0A645G8E2_9ZZZZ</name>
<reference evidence="6" key="1">
    <citation type="submission" date="2019-08" db="EMBL/GenBank/DDBJ databases">
        <authorList>
            <person name="Kucharzyk K."/>
            <person name="Murdoch R.W."/>
            <person name="Higgins S."/>
            <person name="Loffler F."/>
        </authorList>
    </citation>
    <scope>NUCLEOTIDE SEQUENCE</scope>
</reference>
<dbReference type="SUPFAM" id="SSF53383">
    <property type="entry name" value="PLP-dependent transferases"/>
    <property type="match status" value="1"/>
</dbReference>
<feature type="domain" description="Aminotransferase class I/classII large" evidence="5">
    <location>
        <begin position="2"/>
        <end position="142"/>
    </location>
</feature>
<dbReference type="GO" id="GO:1901605">
    <property type="term" value="P:alpha-amino acid metabolic process"/>
    <property type="evidence" value="ECO:0007669"/>
    <property type="project" value="TreeGrafter"/>
</dbReference>
<dbReference type="Gene3D" id="3.40.640.10">
    <property type="entry name" value="Type I PLP-dependent aspartate aminotransferase-like (Major domain)"/>
    <property type="match status" value="1"/>
</dbReference>
<keyword evidence="3 6" id="KW-0808">Transferase</keyword>
<dbReference type="InterPro" id="IPR015422">
    <property type="entry name" value="PyrdxlP-dep_Trfase_small"/>
</dbReference>
<evidence type="ECO:0000256" key="2">
    <source>
        <dbReference type="ARBA" id="ARBA00022576"/>
    </source>
</evidence>
<sequence>MRCGWAVIPSSLIKQMNALRVSAGLTRAAIVQKGLVNYLKSIDFNERVNFLCDTYRVRRNGMMKAIADHLDPLGIKTNYPSGGFFVWAEVPFIDDVKSFARFAVVEKKIGIIPGSAFFTQDEAHKGNNSFRISFAKVSPEVAQDGMLRLADAFDNYSSNRR</sequence>
<dbReference type="InterPro" id="IPR015421">
    <property type="entry name" value="PyrdxlP-dep_Trfase_major"/>
</dbReference>
<dbReference type="AlphaFoldDB" id="A0A645G8E2"/>
<evidence type="ECO:0000259" key="5">
    <source>
        <dbReference type="Pfam" id="PF00155"/>
    </source>
</evidence>
<dbReference type="InterPro" id="IPR015424">
    <property type="entry name" value="PyrdxlP-dep_Trfase"/>
</dbReference>
<proteinExistence type="predicted"/>
<dbReference type="PANTHER" id="PTHR42790">
    <property type="entry name" value="AMINOTRANSFERASE"/>
    <property type="match status" value="1"/>
</dbReference>
<dbReference type="EMBL" id="VSSQ01071608">
    <property type="protein sequence ID" value="MPN23177.1"/>
    <property type="molecule type" value="Genomic_DNA"/>
</dbReference>
<gene>
    <name evidence="6" type="primary">lysN_35</name>
    <name evidence="6" type="ORF">SDC9_170565</name>
</gene>
<dbReference type="InterPro" id="IPR050859">
    <property type="entry name" value="Class-I_PLP-dep_aminotransf"/>
</dbReference>